<evidence type="ECO:0000313" key="7">
    <source>
        <dbReference type="EMBL" id="KAF2762235.1"/>
    </source>
</evidence>
<organism evidence="7 8">
    <name type="scientific">Pseudovirgaria hyperparasitica</name>
    <dbReference type="NCBI Taxonomy" id="470096"/>
    <lineage>
        <taxon>Eukaryota</taxon>
        <taxon>Fungi</taxon>
        <taxon>Dikarya</taxon>
        <taxon>Ascomycota</taxon>
        <taxon>Pezizomycotina</taxon>
        <taxon>Dothideomycetes</taxon>
        <taxon>Dothideomycetes incertae sedis</taxon>
        <taxon>Acrospermales</taxon>
        <taxon>Acrospermaceae</taxon>
        <taxon>Pseudovirgaria</taxon>
    </lineage>
</organism>
<feature type="region of interest" description="Disordered" evidence="5">
    <location>
        <begin position="19"/>
        <end position="89"/>
    </location>
</feature>
<evidence type="ECO:0000256" key="1">
    <source>
        <dbReference type="ARBA" id="ARBA00010578"/>
    </source>
</evidence>
<keyword evidence="3 4" id="KW-0268">Exocytosis</keyword>
<evidence type="ECO:0000259" key="6">
    <source>
        <dbReference type="Pfam" id="PF15469"/>
    </source>
</evidence>
<reference evidence="7" key="1">
    <citation type="journal article" date="2020" name="Stud. Mycol.">
        <title>101 Dothideomycetes genomes: a test case for predicting lifestyles and emergence of pathogens.</title>
        <authorList>
            <person name="Haridas S."/>
            <person name="Albert R."/>
            <person name="Binder M."/>
            <person name="Bloem J."/>
            <person name="Labutti K."/>
            <person name="Salamov A."/>
            <person name="Andreopoulos B."/>
            <person name="Baker S."/>
            <person name="Barry K."/>
            <person name="Bills G."/>
            <person name="Bluhm B."/>
            <person name="Cannon C."/>
            <person name="Castanera R."/>
            <person name="Culley D."/>
            <person name="Daum C."/>
            <person name="Ezra D."/>
            <person name="Gonzalez J."/>
            <person name="Henrissat B."/>
            <person name="Kuo A."/>
            <person name="Liang C."/>
            <person name="Lipzen A."/>
            <person name="Lutzoni F."/>
            <person name="Magnuson J."/>
            <person name="Mondo S."/>
            <person name="Nolan M."/>
            <person name="Ohm R."/>
            <person name="Pangilinan J."/>
            <person name="Park H.-J."/>
            <person name="Ramirez L."/>
            <person name="Alfaro M."/>
            <person name="Sun H."/>
            <person name="Tritt A."/>
            <person name="Yoshinaga Y."/>
            <person name="Zwiers L.-H."/>
            <person name="Turgeon B."/>
            <person name="Goodwin S."/>
            <person name="Spatafora J."/>
            <person name="Crous P."/>
            <person name="Grigoriev I."/>
        </authorList>
    </citation>
    <scope>NUCLEOTIDE SEQUENCE</scope>
    <source>
        <strain evidence="7">CBS 121739</strain>
    </source>
</reference>
<name>A0A6A6WJ61_9PEZI</name>
<dbReference type="InterPro" id="IPR039481">
    <property type="entry name" value="EXOC2/Sec5_N_dom"/>
</dbReference>
<comment type="function">
    <text evidence="4">Component of the exocyst complex involved in the docking of exocytic vesicles with fusion sites on the plasma membrane.</text>
</comment>
<dbReference type="Pfam" id="PF15469">
    <property type="entry name" value="Sec5"/>
    <property type="match status" value="1"/>
</dbReference>
<evidence type="ECO:0000256" key="3">
    <source>
        <dbReference type="ARBA" id="ARBA00022483"/>
    </source>
</evidence>
<dbReference type="EMBL" id="ML996566">
    <property type="protein sequence ID" value="KAF2762235.1"/>
    <property type="molecule type" value="Genomic_DNA"/>
</dbReference>
<protein>
    <recommendedName>
        <fullName evidence="4">Exocyst complex component SEC5</fullName>
    </recommendedName>
</protein>
<dbReference type="PANTHER" id="PTHR13043:SF1">
    <property type="entry name" value="EXOCYST COMPLEX COMPONENT 2"/>
    <property type="match status" value="1"/>
</dbReference>
<dbReference type="OrthoDB" id="26242at2759"/>
<feature type="domain" description="Exocyst complex component EXOC2/Sec5 N-terminal" evidence="6">
    <location>
        <begin position="85"/>
        <end position="1023"/>
    </location>
</feature>
<keyword evidence="4" id="KW-0653">Protein transport</keyword>
<sequence>MADLDRTLLAHYNLKTLYPDTWPEDKDFSSDDDEAPVKPQAAKHPARRSKSRYSVLDRSGSNRVSVPGAERSKDGVENLVQRDEPDPLGAAPSVVQILKQRGLAVEDDPKLRNRFLLSSTSFSPTLFLSQVHNTASTESLLQGLDFLSRSIEKKSASLKVLVESNFERFVKAKATIDNVYEEMRTQGRDNDPPSPRRPHSRHTSKSGHLRQVSNVSTSGFSQTSSTDKKKNALTKESEYGVAGIKTPLAEVAVKAEEVWGPALGGQEKEGTLRAVLSTIEKHRDVFELGSSIRDCIRRKDNEMLVEEYKKARKFAEEARKMAESRGQKSLSDSEIHQIVVAARMWSDIDEQMASFKRDVWKRLSGTHSSRQPGDTEEDRPDEYMELISVLLELGVEENPIWVWLLSRFDYLKNKITRTTERSTVEIEILRRKLGNSAKPSLQQMASYLRSAGSLDKPGTTIKIDSVKVLEFWDYVYSVMNDLLSPHGGVLGEIIEYWDIVQSFIDGKAQRKLPLGPNGSSQKYHLLSSDGIRQLQKGTQEIIGILRQHVTTFFSEPPIDDVSMLFSPIPTTPNTPFSAPPSALSPTSALSPRSGTRFKFDPSDIPPPSPRNGESWEQFAFWPPHANAPGGVYYLSKILVLVGTAASEIAGLSLMRGRSSDELKLLIGAVREHSVRAICAAWNNDSENCRMLEDWTRSPDRRDLTNMPNRFMALESVILGNLQKITYITEAANKSDSPDVVVPPPAKLLQQIRQQFTASLYKALSGMVENAENLRKNDALVNGDGDSIVIPSRGTSDAGLSISNIDATNRNIRMLLTLSNLQSLRNDVVPQLIAQFESNFSVKLSDESKQIRDVVEQIDSRLFSAYTKPISENLSRIIEDGIGSPDWAPPTTQHLKDAKPYVYDVLLALVIVHTDVSTTASTLVGQILKYLLEQISLSLIESFKKRPKYSLAALMQATLDIELMAQTLGNYTTSKASETQSAIYVVLDERTDNEARRRLQDELPELRAILKRLKEGTKGEFACFRRQRQHRASERPSSERS</sequence>
<dbReference type="GO" id="GO:0006893">
    <property type="term" value="P:Golgi to plasma membrane transport"/>
    <property type="evidence" value="ECO:0007669"/>
    <property type="project" value="UniProtKB-UniRule"/>
</dbReference>
<gene>
    <name evidence="7" type="ORF">EJ05DRAFT_497095</name>
</gene>
<comment type="subunit">
    <text evidence="4">Component of the exocyst complex.</text>
</comment>
<dbReference type="Proteomes" id="UP000799437">
    <property type="component" value="Unassembled WGS sequence"/>
</dbReference>
<accession>A0A6A6WJ61</accession>
<feature type="region of interest" description="Disordered" evidence="5">
    <location>
        <begin position="183"/>
        <end position="232"/>
    </location>
</feature>
<feature type="region of interest" description="Disordered" evidence="5">
    <location>
        <begin position="575"/>
        <end position="612"/>
    </location>
</feature>
<dbReference type="GeneID" id="54487555"/>
<dbReference type="RefSeq" id="XP_033604686.1">
    <property type="nucleotide sequence ID" value="XM_033746501.1"/>
</dbReference>
<dbReference type="GO" id="GO:0000145">
    <property type="term" value="C:exocyst"/>
    <property type="evidence" value="ECO:0007669"/>
    <property type="project" value="UniProtKB-UniRule"/>
</dbReference>
<comment type="similarity">
    <text evidence="1 4">Belongs to the SEC5 family.</text>
</comment>
<dbReference type="PANTHER" id="PTHR13043">
    <property type="entry name" value="EXOCYST COMPLEX COMPONENT SEC5"/>
    <property type="match status" value="1"/>
</dbReference>
<dbReference type="InterPro" id="IPR029175">
    <property type="entry name" value="EXOC2/Sec5"/>
</dbReference>
<feature type="compositionally biased region" description="Low complexity" evidence="5">
    <location>
        <begin position="575"/>
        <end position="591"/>
    </location>
</feature>
<keyword evidence="8" id="KW-1185">Reference proteome</keyword>
<evidence type="ECO:0000256" key="2">
    <source>
        <dbReference type="ARBA" id="ARBA00022448"/>
    </source>
</evidence>
<proteinExistence type="inferred from homology"/>
<evidence type="ECO:0000256" key="4">
    <source>
        <dbReference type="RuleBase" id="RU365069"/>
    </source>
</evidence>
<dbReference type="AlphaFoldDB" id="A0A6A6WJ61"/>
<dbReference type="GO" id="GO:0006887">
    <property type="term" value="P:exocytosis"/>
    <property type="evidence" value="ECO:0007669"/>
    <property type="project" value="UniProtKB-KW"/>
</dbReference>
<keyword evidence="2 4" id="KW-0813">Transport</keyword>
<evidence type="ECO:0000313" key="8">
    <source>
        <dbReference type="Proteomes" id="UP000799437"/>
    </source>
</evidence>
<feature type="compositionally biased region" description="Basic residues" evidence="5">
    <location>
        <begin position="196"/>
        <end position="208"/>
    </location>
</feature>
<feature type="compositionally biased region" description="Basic and acidic residues" evidence="5">
    <location>
        <begin position="70"/>
        <end position="85"/>
    </location>
</feature>
<feature type="compositionally biased region" description="Polar residues" evidence="5">
    <location>
        <begin position="211"/>
        <end position="225"/>
    </location>
</feature>
<evidence type="ECO:0000256" key="5">
    <source>
        <dbReference type="SAM" id="MobiDB-lite"/>
    </source>
</evidence>
<dbReference type="GO" id="GO:0015031">
    <property type="term" value="P:protein transport"/>
    <property type="evidence" value="ECO:0007669"/>
    <property type="project" value="UniProtKB-KW"/>
</dbReference>